<dbReference type="Proteomes" id="UP000199608">
    <property type="component" value="Unassembled WGS sequence"/>
</dbReference>
<keyword evidence="8" id="KW-1185">Reference proteome</keyword>
<dbReference type="PANTHER" id="PTHR36985:SF1">
    <property type="entry name" value="TRANSLOCATION AND ASSEMBLY MODULE SUBUNIT TAMB"/>
    <property type="match status" value="1"/>
</dbReference>
<keyword evidence="3 5" id="KW-1133">Transmembrane helix</keyword>
<reference evidence="8" key="1">
    <citation type="submission" date="2016-10" db="EMBL/GenBank/DDBJ databases">
        <authorList>
            <person name="Varghese N."/>
            <person name="Submissions S."/>
        </authorList>
    </citation>
    <scope>NUCLEOTIDE SEQUENCE [LARGE SCALE GENOMIC DNA]</scope>
    <source>
        <strain evidence="8">DSM 3384</strain>
    </source>
</reference>
<name>A0A1H2EE18_9BACT</name>
<evidence type="ECO:0000256" key="5">
    <source>
        <dbReference type="SAM" id="Phobius"/>
    </source>
</evidence>
<dbReference type="Pfam" id="PF05359">
    <property type="entry name" value="DUF748"/>
    <property type="match status" value="1"/>
</dbReference>
<evidence type="ECO:0000256" key="2">
    <source>
        <dbReference type="ARBA" id="ARBA00022692"/>
    </source>
</evidence>
<keyword evidence="2 5" id="KW-0812">Transmembrane</keyword>
<sequence>MLQLKKNFVVLSGIIFMFGFILIFGGLFYLETDSGQAKIMHMINAEIRGEMSWKRVHLSPFSGIVEIVGFELKGPDKKQLIICERLAINIEWLRLFKEEICLSSILLESPGVNIQTDHNGSLTIVTAVQPLHAKPEKPEKSPGLFPFNIKVDTFVLTDGQGLFCINDEKMSGSVSGFKLLIKNFDLKAKKAVLNAGADGGSFPGAAGPVDLKTFNTHAVFNDGSLDILSFDLVAGGIKMGGQGSIKDLFHTPVSDFFFDVQAELEDVSKLFQYEPGCSGEIVSHINLTGRGVDPEKLTANIVLDLNLKQFSINGLDSPIDAEFKAGVGIENQKLLVRSFNAVTKGIHLSGEGEFEPGSGNIAGKLDLMLSDLGLTPGLIQMKGTGSVNLSGQVTGAYTSPEVKLELTSDNLGFGDIFLGNLDVTASMDSHGRVFIDQLSLENQGSKIGANGWIDLLKSDLKDFSLVDKPLFMVSLAGESMFLGDFMDGTEGRLSVNGSVNGTLDALSGNITMEGEKLDLNGRKIDGFVLKTVLEGQEINIKDLDIRVTPTAVFKSQGRAVFADNRLELGLFAQDFPLTRLKGEYDFDDHTFSASIDMAELFDLSPYLHAAGQPEFSGSVRECFIRSSGSLDDLQGVQVTADLTNLTVGFKENQIAHIPGVNLVLENGRFTLPETRITFLEQGEVKIEGAGSLKSDIDLELKGMLPFQVIRPFFEEISNASGNIILSASLKGTVAEPVFNADVKLERLGLSLSGMEQKLQNIDGVISITPDLIETNRISGKLDEGTFDIAGNVGLSNLKPDTYNLKFNGHNLSLDFPDLMDITMNTSLSLAGNTDKSDLKGEIVLLEGRYYKNIELDLVDAVKKTRTVKPVPEKQAVAFLDNIGLDIDISQREPFLVDNNLALLSMYSDLTVSGTAAHPLVGGQVRVESGILKFKEKEFEVKKGVVDFINPYKTEPVIDIQGEMEIRHWTVFLTVSGTPDNLDFKFSSIPEEQHADIISLLAFGKTTRELRQAESDSSFSPEDILAGFVAQTLQQNIKEASGMDYLEIKPDDVEGSRGINIVVGKELSRRMMLKYGMDVRDGETVQRVIMDYKFLENLLMSGFQDNGGDFGAELKYRIEFR</sequence>
<dbReference type="InterPro" id="IPR007452">
    <property type="entry name" value="TamB_C"/>
</dbReference>
<evidence type="ECO:0000256" key="4">
    <source>
        <dbReference type="ARBA" id="ARBA00023136"/>
    </source>
</evidence>
<dbReference type="GO" id="GO:0009306">
    <property type="term" value="P:protein secretion"/>
    <property type="evidence" value="ECO:0007669"/>
    <property type="project" value="InterPro"/>
</dbReference>
<dbReference type="InterPro" id="IPR008023">
    <property type="entry name" value="DUF748"/>
</dbReference>
<dbReference type="PANTHER" id="PTHR36985">
    <property type="entry name" value="TRANSLOCATION AND ASSEMBLY MODULE SUBUNIT TAMB"/>
    <property type="match status" value="1"/>
</dbReference>
<dbReference type="EMBL" id="FNLL01000003">
    <property type="protein sequence ID" value="SDT93382.1"/>
    <property type="molecule type" value="Genomic_DNA"/>
</dbReference>
<proteinExistence type="predicted"/>
<protein>
    <submittedName>
        <fullName evidence="7">Translocation and assembly module TamB</fullName>
    </submittedName>
</protein>
<feature type="transmembrane region" description="Helical" evidence="5">
    <location>
        <begin position="7"/>
        <end position="30"/>
    </location>
</feature>
<dbReference type="Pfam" id="PF04357">
    <property type="entry name" value="TamB"/>
    <property type="match status" value="1"/>
</dbReference>
<dbReference type="GO" id="GO:0097347">
    <property type="term" value="C:TAM protein secretion complex"/>
    <property type="evidence" value="ECO:0007669"/>
    <property type="project" value="TreeGrafter"/>
</dbReference>
<evidence type="ECO:0000256" key="3">
    <source>
        <dbReference type="ARBA" id="ARBA00022989"/>
    </source>
</evidence>
<dbReference type="GO" id="GO:0005886">
    <property type="term" value="C:plasma membrane"/>
    <property type="evidence" value="ECO:0007669"/>
    <property type="project" value="InterPro"/>
</dbReference>
<keyword evidence="4 5" id="KW-0472">Membrane</keyword>
<feature type="domain" description="Translocation and assembly module TamB C-terminal" evidence="6">
    <location>
        <begin position="777"/>
        <end position="1119"/>
    </location>
</feature>
<dbReference type="AlphaFoldDB" id="A0A1H2EE18"/>
<evidence type="ECO:0000259" key="6">
    <source>
        <dbReference type="Pfam" id="PF04357"/>
    </source>
</evidence>
<comment type="subcellular location">
    <subcellularLocation>
        <location evidence="1">Membrane</location>
        <topology evidence="1">Single-pass membrane protein</topology>
    </subcellularLocation>
</comment>
<evidence type="ECO:0000313" key="8">
    <source>
        <dbReference type="Proteomes" id="UP000199608"/>
    </source>
</evidence>
<accession>A0A1H2EE18</accession>
<evidence type="ECO:0000256" key="1">
    <source>
        <dbReference type="ARBA" id="ARBA00004167"/>
    </source>
</evidence>
<organism evidence="7 8">
    <name type="scientific">Desulfobacula phenolica</name>
    <dbReference type="NCBI Taxonomy" id="90732"/>
    <lineage>
        <taxon>Bacteria</taxon>
        <taxon>Pseudomonadati</taxon>
        <taxon>Thermodesulfobacteriota</taxon>
        <taxon>Desulfobacteria</taxon>
        <taxon>Desulfobacterales</taxon>
        <taxon>Desulfobacteraceae</taxon>
        <taxon>Desulfobacula</taxon>
    </lineage>
</organism>
<evidence type="ECO:0000313" key="7">
    <source>
        <dbReference type="EMBL" id="SDT93382.1"/>
    </source>
</evidence>
<gene>
    <name evidence="7" type="ORF">SAMN04487931_10347</name>
</gene>